<dbReference type="PANTHER" id="PTHR34072:SF52">
    <property type="entry name" value="RIBONUCLEASE H"/>
    <property type="match status" value="1"/>
</dbReference>
<evidence type="ECO:0000313" key="2">
    <source>
        <dbReference type="Proteomes" id="UP001274896"/>
    </source>
</evidence>
<protein>
    <recommendedName>
        <fullName evidence="3">Reverse transcriptase/retrotransposon-derived protein RNase H-like domain-containing protein</fullName>
    </recommendedName>
</protein>
<dbReference type="AlphaFoldDB" id="A0AAE0VCZ6"/>
<accession>A0AAE0VCZ6</accession>
<dbReference type="Proteomes" id="UP001274896">
    <property type="component" value="Unassembled WGS sequence"/>
</dbReference>
<dbReference type="FunFam" id="3.30.70.270:FF:000063">
    <property type="entry name" value="Zinc knuckle domaincontaining protein"/>
    <property type="match status" value="1"/>
</dbReference>
<organism evidence="1 2">
    <name type="scientific">Hemibagrus guttatus</name>
    <dbReference type="NCBI Taxonomy" id="175788"/>
    <lineage>
        <taxon>Eukaryota</taxon>
        <taxon>Metazoa</taxon>
        <taxon>Chordata</taxon>
        <taxon>Craniata</taxon>
        <taxon>Vertebrata</taxon>
        <taxon>Euteleostomi</taxon>
        <taxon>Actinopterygii</taxon>
        <taxon>Neopterygii</taxon>
        <taxon>Teleostei</taxon>
        <taxon>Ostariophysi</taxon>
        <taxon>Siluriformes</taxon>
        <taxon>Bagridae</taxon>
        <taxon>Hemibagrus</taxon>
    </lineage>
</organism>
<sequence>MSMDPNTPAASMTIQNTSPTVDPAEYAHLQGVVACQGTMIRAYQEQLAALQATHELQQRSPTARMTPPAAIAPLRSEVVRLALPKKWPREPLPRIFASIEPNTSEPATIPQGYHDLREVFSKERATQFSPHCPWDCTIDLLPPSTPPEGTMNTMDSIKVKAVMDWPEPTTIKELQRFLGFDNFYCRCIRNYSSIASPLTSLLRSKPRRLQWTEQARVAFIQLKKSFTSAPILEECRHWLERA</sequence>
<dbReference type="EMBL" id="JAUCMX010000002">
    <property type="protein sequence ID" value="KAK3553894.1"/>
    <property type="molecule type" value="Genomic_DNA"/>
</dbReference>
<gene>
    <name evidence="1" type="ORF">QTP70_012729</name>
</gene>
<dbReference type="InterPro" id="IPR043502">
    <property type="entry name" value="DNA/RNA_pol_sf"/>
</dbReference>
<dbReference type="Gene3D" id="3.30.70.270">
    <property type="match status" value="1"/>
</dbReference>
<dbReference type="PANTHER" id="PTHR34072">
    <property type="entry name" value="ENZYMATIC POLYPROTEIN-RELATED"/>
    <property type="match status" value="1"/>
</dbReference>
<dbReference type="SUPFAM" id="SSF56672">
    <property type="entry name" value="DNA/RNA polymerases"/>
    <property type="match status" value="1"/>
</dbReference>
<dbReference type="InterPro" id="IPR043128">
    <property type="entry name" value="Rev_trsase/Diguanyl_cyclase"/>
</dbReference>
<keyword evidence="2" id="KW-1185">Reference proteome</keyword>
<comment type="caution">
    <text evidence="1">The sequence shown here is derived from an EMBL/GenBank/DDBJ whole genome shotgun (WGS) entry which is preliminary data.</text>
</comment>
<evidence type="ECO:0000313" key="1">
    <source>
        <dbReference type="EMBL" id="KAK3553894.1"/>
    </source>
</evidence>
<proteinExistence type="predicted"/>
<evidence type="ECO:0008006" key="3">
    <source>
        <dbReference type="Google" id="ProtNLM"/>
    </source>
</evidence>
<name>A0AAE0VCZ6_9TELE</name>
<reference evidence="1" key="1">
    <citation type="submission" date="2023-06" db="EMBL/GenBank/DDBJ databases">
        <title>Male Hemibagrus guttatus genome.</title>
        <authorList>
            <person name="Bian C."/>
        </authorList>
    </citation>
    <scope>NUCLEOTIDE SEQUENCE</scope>
    <source>
        <strain evidence="1">Male_cb2023</strain>
        <tissue evidence="1">Muscle</tissue>
    </source>
</reference>